<proteinExistence type="predicted"/>
<organism evidence="2 3">
    <name type="scientific">Lentilactobacillus sunkii DSM 19904</name>
    <dbReference type="NCBI Taxonomy" id="1423808"/>
    <lineage>
        <taxon>Bacteria</taxon>
        <taxon>Bacillati</taxon>
        <taxon>Bacillota</taxon>
        <taxon>Bacilli</taxon>
        <taxon>Lactobacillales</taxon>
        <taxon>Lactobacillaceae</taxon>
        <taxon>Lentilactobacillus</taxon>
    </lineage>
</organism>
<reference evidence="2 3" key="1">
    <citation type="journal article" date="2015" name="Genome Announc.">
        <title>Expanding the biotechnology potential of lactobacilli through comparative genomics of 213 strains and associated genera.</title>
        <authorList>
            <person name="Sun Z."/>
            <person name="Harris H.M."/>
            <person name="McCann A."/>
            <person name="Guo C."/>
            <person name="Argimon S."/>
            <person name="Zhang W."/>
            <person name="Yang X."/>
            <person name="Jeffery I.B."/>
            <person name="Cooney J.C."/>
            <person name="Kagawa T.F."/>
            <person name="Liu W."/>
            <person name="Song Y."/>
            <person name="Salvetti E."/>
            <person name="Wrobel A."/>
            <person name="Rasinkangas P."/>
            <person name="Parkhill J."/>
            <person name="Rea M.C."/>
            <person name="O'Sullivan O."/>
            <person name="Ritari J."/>
            <person name="Douillard F.P."/>
            <person name="Paul Ross R."/>
            <person name="Yang R."/>
            <person name="Briner A.E."/>
            <person name="Felis G.E."/>
            <person name="de Vos W.M."/>
            <person name="Barrangou R."/>
            <person name="Klaenhammer T.R."/>
            <person name="Caufield P.W."/>
            <person name="Cui Y."/>
            <person name="Zhang H."/>
            <person name="O'Toole P.W."/>
        </authorList>
    </citation>
    <scope>NUCLEOTIDE SEQUENCE [LARGE SCALE GENOMIC DNA]</scope>
    <source>
        <strain evidence="2 3">DSM 19904</strain>
    </source>
</reference>
<evidence type="ECO:0000313" key="2">
    <source>
        <dbReference type="EMBL" id="KRK86262.1"/>
    </source>
</evidence>
<sequence length="68" mass="8104">MHQISPFATALGGLLAAWYTYHLSKKKSDREGWKELYFEMKRRAEAAEHENNELRNEVDRLKLKNVKR</sequence>
<evidence type="ECO:0000256" key="1">
    <source>
        <dbReference type="SAM" id="Coils"/>
    </source>
</evidence>
<dbReference type="RefSeq" id="WP_057826556.1">
    <property type="nucleotide sequence ID" value="NZ_AZEA01000048.1"/>
</dbReference>
<feature type="coiled-coil region" evidence="1">
    <location>
        <begin position="37"/>
        <end position="64"/>
    </location>
</feature>
<evidence type="ECO:0000313" key="3">
    <source>
        <dbReference type="Proteomes" id="UP000051581"/>
    </source>
</evidence>
<keyword evidence="3" id="KW-1185">Reference proteome</keyword>
<dbReference type="Proteomes" id="UP000051581">
    <property type="component" value="Unassembled WGS sequence"/>
</dbReference>
<dbReference type="PATRIC" id="fig|1423808.3.peg.2113"/>
<protein>
    <submittedName>
        <fullName evidence="2">Uncharacterized protein</fullName>
    </submittedName>
</protein>
<dbReference type="EMBL" id="AZEA01000048">
    <property type="protein sequence ID" value="KRK86262.1"/>
    <property type="molecule type" value="Genomic_DNA"/>
</dbReference>
<accession>A0A0R1KRX6</accession>
<keyword evidence="1" id="KW-0175">Coiled coil</keyword>
<comment type="caution">
    <text evidence="2">The sequence shown here is derived from an EMBL/GenBank/DDBJ whole genome shotgun (WGS) entry which is preliminary data.</text>
</comment>
<dbReference type="AlphaFoldDB" id="A0A0R1KRX6"/>
<name>A0A0R1KRX6_9LACO</name>
<gene>
    <name evidence="2" type="ORF">FD17_GL002085</name>
</gene>